<accession>A0A2H3B333</accession>
<dbReference type="Proteomes" id="UP000218334">
    <property type="component" value="Unassembled WGS sequence"/>
</dbReference>
<dbReference type="AlphaFoldDB" id="A0A2H3B333"/>
<proteinExistence type="predicted"/>
<evidence type="ECO:0000313" key="1">
    <source>
        <dbReference type="EMBL" id="PBK63294.1"/>
    </source>
</evidence>
<gene>
    <name evidence="1" type="ORF">ARMSODRAFT_963188</name>
</gene>
<organism evidence="1 2">
    <name type="scientific">Armillaria solidipes</name>
    <dbReference type="NCBI Taxonomy" id="1076256"/>
    <lineage>
        <taxon>Eukaryota</taxon>
        <taxon>Fungi</taxon>
        <taxon>Dikarya</taxon>
        <taxon>Basidiomycota</taxon>
        <taxon>Agaricomycotina</taxon>
        <taxon>Agaricomycetes</taxon>
        <taxon>Agaricomycetidae</taxon>
        <taxon>Agaricales</taxon>
        <taxon>Marasmiineae</taxon>
        <taxon>Physalacriaceae</taxon>
        <taxon>Armillaria</taxon>
    </lineage>
</organism>
<evidence type="ECO:0000313" key="2">
    <source>
        <dbReference type="Proteomes" id="UP000218334"/>
    </source>
</evidence>
<name>A0A2H3B333_9AGAR</name>
<dbReference type="EMBL" id="KZ293459">
    <property type="protein sequence ID" value="PBK63294.1"/>
    <property type="molecule type" value="Genomic_DNA"/>
</dbReference>
<keyword evidence="2" id="KW-1185">Reference proteome</keyword>
<sequence>MLDNQKFILLRPSYATFAQARMGARFRSSGYPVVALLCHQTSKHSILLLTLIPSHTFADSSACERCKERYYSLRMDRYARRPTCLYRRSLSPHVSIEARLLETASIGVDTTADTGSPKVLVARKSDSSCRCVSKYGGHCTRNLCISLLFGS</sequence>
<protein>
    <submittedName>
        <fullName evidence="1">Uncharacterized protein</fullName>
    </submittedName>
</protein>
<reference evidence="2" key="1">
    <citation type="journal article" date="2017" name="Nat. Ecol. Evol.">
        <title>Genome expansion and lineage-specific genetic innovations in the forest pathogenic fungi Armillaria.</title>
        <authorList>
            <person name="Sipos G."/>
            <person name="Prasanna A.N."/>
            <person name="Walter M.C."/>
            <person name="O'Connor E."/>
            <person name="Balint B."/>
            <person name="Krizsan K."/>
            <person name="Kiss B."/>
            <person name="Hess J."/>
            <person name="Varga T."/>
            <person name="Slot J."/>
            <person name="Riley R."/>
            <person name="Boka B."/>
            <person name="Rigling D."/>
            <person name="Barry K."/>
            <person name="Lee J."/>
            <person name="Mihaltcheva S."/>
            <person name="LaButti K."/>
            <person name="Lipzen A."/>
            <person name="Waldron R."/>
            <person name="Moloney N.M."/>
            <person name="Sperisen C."/>
            <person name="Kredics L."/>
            <person name="Vagvoelgyi C."/>
            <person name="Patrignani A."/>
            <person name="Fitzpatrick D."/>
            <person name="Nagy I."/>
            <person name="Doyle S."/>
            <person name="Anderson J.B."/>
            <person name="Grigoriev I.V."/>
            <person name="Gueldener U."/>
            <person name="Muensterkoetter M."/>
            <person name="Nagy L.G."/>
        </authorList>
    </citation>
    <scope>NUCLEOTIDE SEQUENCE [LARGE SCALE GENOMIC DNA]</scope>
    <source>
        <strain evidence="2">28-4</strain>
    </source>
</reference>